<dbReference type="GeneID" id="84017469"/>
<dbReference type="InterPro" id="IPR025188">
    <property type="entry name" value="DUF4113"/>
</dbReference>
<keyword evidence="5" id="KW-0742">SOS response</keyword>
<dbReference type="RefSeq" id="WP_020608514.1">
    <property type="nucleotide sequence ID" value="NZ_BDDW01000002.1"/>
</dbReference>
<dbReference type="InterPro" id="IPR050116">
    <property type="entry name" value="DNA_polymerase-Y"/>
</dbReference>
<protein>
    <submittedName>
        <fullName evidence="8">DNA polymerase V</fullName>
    </submittedName>
</protein>
<keyword evidence="3" id="KW-0741">SOS mutagenesis</keyword>
<feature type="domain" description="UmuC" evidence="7">
    <location>
        <begin position="13"/>
        <end position="198"/>
    </location>
</feature>
<evidence type="ECO:0000256" key="2">
    <source>
        <dbReference type="ARBA" id="ARBA00022763"/>
    </source>
</evidence>
<dbReference type="InterPro" id="IPR043502">
    <property type="entry name" value="DNA/RNA_pol_sf"/>
</dbReference>
<dbReference type="EMBL" id="JAUSSW010000003">
    <property type="protein sequence ID" value="MDQ0101943.1"/>
    <property type="molecule type" value="Genomic_DNA"/>
</dbReference>
<evidence type="ECO:0000256" key="5">
    <source>
        <dbReference type="ARBA" id="ARBA00023236"/>
    </source>
</evidence>
<dbReference type="PROSITE" id="PS50173">
    <property type="entry name" value="UMUC"/>
    <property type="match status" value="1"/>
</dbReference>
<dbReference type="InterPro" id="IPR017961">
    <property type="entry name" value="DNA_pol_Y-fam_little_finger"/>
</dbReference>
<dbReference type="Gene3D" id="3.30.70.270">
    <property type="match status" value="1"/>
</dbReference>
<dbReference type="PANTHER" id="PTHR11076:SF34">
    <property type="entry name" value="PROTEIN UMUC"/>
    <property type="match status" value="1"/>
</dbReference>
<dbReference type="InterPro" id="IPR043128">
    <property type="entry name" value="Rev_trsase/Diguanyl_cyclase"/>
</dbReference>
<dbReference type="Gene3D" id="3.40.1170.60">
    <property type="match status" value="1"/>
</dbReference>
<comment type="function">
    <text evidence="6">Poorly processive, error-prone DNA polymerase involved in untargeted mutagenesis. Copies undamaged DNA at stalled replication forks, which arise in vivo from mismatched or misaligned primer ends. These misaligned primers can be extended by PolIV. Exhibits no 3'-5' exonuclease (proofreading) activity. May be involved in translesional synthesis, in conjunction with the beta clamp from PolIII.</text>
</comment>
<evidence type="ECO:0000313" key="8">
    <source>
        <dbReference type="EMBL" id="MDQ0101943.1"/>
    </source>
</evidence>
<reference evidence="8 9" key="1">
    <citation type="submission" date="2023-07" db="EMBL/GenBank/DDBJ databases">
        <title>Sorghum-associated microbial communities from plants grown in Nebraska, USA.</title>
        <authorList>
            <person name="Schachtman D."/>
        </authorList>
    </citation>
    <scope>NUCLEOTIDE SEQUENCE [LARGE SCALE GENOMIC DNA]</scope>
    <source>
        <strain evidence="8 9">CC523</strain>
    </source>
</reference>
<evidence type="ECO:0000256" key="1">
    <source>
        <dbReference type="ARBA" id="ARBA00010945"/>
    </source>
</evidence>
<name>A0ABT9TJY4_PAENI</name>
<dbReference type="Pfam" id="PF13438">
    <property type="entry name" value="DUF4113"/>
    <property type="match status" value="1"/>
</dbReference>
<evidence type="ECO:0000259" key="7">
    <source>
        <dbReference type="PROSITE" id="PS50173"/>
    </source>
</evidence>
<keyword evidence="9" id="KW-1185">Reference proteome</keyword>
<comment type="caution">
    <text evidence="8">The sequence shown here is derived from an EMBL/GenBank/DDBJ whole genome shotgun (WGS) entry which is preliminary data.</text>
</comment>
<dbReference type="Pfam" id="PF00817">
    <property type="entry name" value="IMS"/>
    <property type="match status" value="1"/>
</dbReference>
<accession>A0ABT9TJY4</accession>
<dbReference type="CDD" id="cd01700">
    <property type="entry name" value="PolY_Pol_V_umuC"/>
    <property type="match status" value="1"/>
</dbReference>
<dbReference type="Gene3D" id="1.10.150.20">
    <property type="entry name" value="5' to 3' exonuclease, C-terminal subdomain"/>
    <property type="match status" value="1"/>
</dbReference>
<dbReference type="PANTHER" id="PTHR11076">
    <property type="entry name" value="DNA REPAIR POLYMERASE UMUC / TRANSFERASE FAMILY MEMBER"/>
    <property type="match status" value="1"/>
</dbReference>
<dbReference type="Pfam" id="PF11799">
    <property type="entry name" value="IMS_C"/>
    <property type="match status" value="1"/>
</dbReference>
<sequence length="432" mass="47906">MSRPALMHTMQEIAHVDINCFYASAERAFNPALEGKPLIVLSNNDGCAVTRSPEAKQLGIGLGDPWFKLAPRAKEWGLIALSSNYELYGDISSRVMELLRRYSAWQEVYSIDEAFLGVKGRPEELLQLGRTIKDACRRNVGVPVCVGIARTKTLAKLANKWAKHNPAFNGVCRWDSVPEARREALMARLSVIEIWGVATRLTKRLNAMGIFSILDLVRADPVALRDKFSIVMMRTVLELQGTPCIPMEEERIGRDQLIFSRSFSTPITTAAQLRQVLSVYGQMASARLAKHDLQAKLLTAFAATSVYNPNDKSFPAVNVKLPMPTADPVLLTKAAHALVPKIQEGVRYAKAGIMVTDLRPSGNQKPLEIFENRHEERGIGSLLEEVSKRYGRGSIGLGHAGIKGGPDWSMKRDMLSPRYTTNWDELPLVKAA</sequence>
<evidence type="ECO:0000256" key="4">
    <source>
        <dbReference type="ARBA" id="ARBA00023204"/>
    </source>
</evidence>
<proteinExistence type="inferred from homology"/>
<evidence type="ECO:0000256" key="3">
    <source>
        <dbReference type="ARBA" id="ARBA00023199"/>
    </source>
</evidence>
<evidence type="ECO:0000256" key="6">
    <source>
        <dbReference type="ARBA" id="ARBA00025589"/>
    </source>
</evidence>
<dbReference type="Proteomes" id="UP001244563">
    <property type="component" value="Unassembled WGS sequence"/>
</dbReference>
<organism evidence="8 9">
    <name type="scientific">Paenarthrobacter nicotinovorans</name>
    <name type="common">Arthrobacter nicotinovorans</name>
    <dbReference type="NCBI Taxonomy" id="29320"/>
    <lineage>
        <taxon>Bacteria</taxon>
        <taxon>Bacillati</taxon>
        <taxon>Actinomycetota</taxon>
        <taxon>Actinomycetes</taxon>
        <taxon>Micrococcales</taxon>
        <taxon>Micrococcaceae</taxon>
        <taxon>Paenarthrobacter</taxon>
    </lineage>
</organism>
<gene>
    <name evidence="8" type="ORF">J2T10_001585</name>
</gene>
<keyword evidence="4" id="KW-0234">DNA repair</keyword>
<comment type="similarity">
    <text evidence="1">Belongs to the DNA polymerase type-Y family.</text>
</comment>
<dbReference type="SUPFAM" id="SSF56672">
    <property type="entry name" value="DNA/RNA polymerases"/>
    <property type="match status" value="1"/>
</dbReference>
<keyword evidence="2" id="KW-0227">DNA damage</keyword>
<dbReference type="InterPro" id="IPR001126">
    <property type="entry name" value="UmuC"/>
</dbReference>
<evidence type="ECO:0000313" key="9">
    <source>
        <dbReference type="Proteomes" id="UP001244563"/>
    </source>
</evidence>